<keyword evidence="1" id="KW-0479">Metal-binding</keyword>
<dbReference type="InterPro" id="IPR021109">
    <property type="entry name" value="Peptidase_aspartic_dom_sf"/>
</dbReference>
<dbReference type="GeneID" id="113854297"/>
<dbReference type="SMART" id="SM00343">
    <property type="entry name" value="ZnF_C2HC"/>
    <property type="match status" value="2"/>
</dbReference>
<dbReference type="PANTHER" id="PTHR15503:SF45">
    <property type="entry name" value="RNA-DIRECTED DNA POLYMERASE HOMOLOG"/>
    <property type="match status" value="1"/>
</dbReference>
<dbReference type="Gene3D" id="4.10.60.10">
    <property type="entry name" value="Zinc finger, CCHC-type"/>
    <property type="match status" value="1"/>
</dbReference>
<evidence type="ECO:0000259" key="3">
    <source>
        <dbReference type="PROSITE" id="PS50158"/>
    </source>
</evidence>
<dbReference type="SUPFAM" id="SSF50630">
    <property type="entry name" value="Acid proteases"/>
    <property type="match status" value="1"/>
</dbReference>
<evidence type="ECO:0000256" key="2">
    <source>
        <dbReference type="SAM" id="MobiDB-lite"/>
    </source>
</evidence>
<dbReference type="InterPro" id="IPR001878">
    <property type="entry name" value="Znf_CCHC"/>
</dbReference>
<dbReference type="SUPFAM" id="SSF57756">
    <property type="entry name" value="Retrovirus zinc finger-like domains"/>
    <property type="match status" value="1"/>
</dbReference>
<sequence>MITWTLFQERFLEKYFPEDVRENKEMEFLTLTQGSMNVGEYAAKFEELSRYHPHYHNAINERPRCVKFVNGLRPEIKEAIRMQEIQKFSTLVNRCRIFEEDHKARIAKFREHRSESSGTKNYGSQRNQMRGFGRGQPYQRQQHQRGPTIEIPQNRGNSGNYMSALPRGRCFACGGEYYRKDCPVKPLICFSCKKPRHMSRDCPMVKKEGDGGNRNYNNQNPSGGVASKPKAHGKVFAMSGKEASHSDIVIGGTCIIRDTLLSVVFDSSASHSFISTSCVEQLRLPTIALPFDLSVHTPSNDPVITAKACWDCPISIDGRNFVVNLFCLPLKGLEVILGLDWLSDNHVIIDCCRKTIVFRDFEHDNSEQLRIQSANYEDVTLKEEVRGLVMCLLVEEKEEKLDDLPVVRKFPDVFPDDISGLLPE</sequence>
<dbReference type="AlphaFoldDB" id="A0A8B8KCV2"/>
<accession>A0A8B8KCV2</accession>
<keyword evidence="4" id="KW-1185">Reference proteome</keyword>
<name>A0A8B8KCV2_ABRPR</name>
<evidence type="ECO:0000256" key="1">
    <source>
        <dbReference type="PROSITE-ProRule" id="PRU00047"/>
    </source>
</evidence>
<dbReference type="PANTHER" id="PTHR15503">
    <property type="entry name" value="LDOC1 RELATED"/>
    <property type="match status" value="1"/>
</dbReference>
<dbReference type="GO" id="GO:0003676">
    <property type="term" value="F:nucleic acid binding"/>
    <property type="evidence" value="ECO:0007669"/>
    <property type="project" value="InterPro"/>
</dbReference>
<reference evidence="5" key="2">
    <citation type="submission" date="2025-08" db="UniProtKB">
        <authorList>
            <consortium name="RefSeq"/>
        </authorList>
    </citation>
    <scope>IDENTIFICATION</scope>
    <source>
        <tissue evidence="5">Young leaves</tissue>
    </source>
</reference>
<dbReference type="Proteomes" id="UP000694853">
    <property type="component" value="Unplaced"/>
</dbReference>
<dbReference type="CDD" id="cd00303">
    <property type="entry name" value="retropepsin_like"/>
    <property type="match status" value="1"/>
</dbReference>
<protein>
    <submittedName>
        <fullName evidence="5">Uncharacterized protein LOC113854297</fullName>
    </submittedName>
</protein>
<reference evidence="4" key="1">
    <citation type="journal article" date="2019" name="Toxins">
        <title>Detection of Abrin-Like and Prepropulchellin-Like Toxin Genes and Transcripts Using Whole Genome Sequencing and Full-Length Transcript Sequencing of Abrus precatorius.</title>
        <authorList>
            <person name="Hovde B.T."/>
            <person name="Daligault H.E."/>
            <person name="Hanschen E.R."/>
            <person name="Kunde Y.A."/>
            <person name="Johnson M.B."/>
            <person name="Starkenburg S.R."/>
            <person name="Johnson S.L."/>
        </authorList>
    </citation>
    <scope>NUCLEOTIDE SEQUENCE [LARGE SCALE GENOMIC DNA]</scope>
</reference>
<feature type="compositionally biased region" description="Polar residues" evidence="2">
    <location>
        <begin position="116"/>
        <end position="128"/>
    </location>
</feature>
<dbReference type="Gene3D" id="2.40.70.10">
    <property type="entry name" value="Acid Proteases"/>
    <property type="match status" value="1"/>
</dbReference>
<evidence type="ECO:0000313" key="5">
    <source>
        <dbReference type="RefSeq" id="XP_027341023.1"/>
    </source>
</evidence>
<feature type="domain" description="CCHC-type" evidence="3">
    <location>
        <begin position="189"/>
        <end position="203"/>
    </location>
</feature>
<dbReference type="InterPro" id="IPR036875">
    <property type="entry name" value="Znf_CCHC_sf"/>
</dbReference>
<gene>
    <name evidence="5" type="primary">LOC113854297</name>
</gene>
<dbReference type="PROSITE" id="PS50158">
    <property type="entry name" value="ZF_CCHC"/>
    <property type="match status" value="1"/>
</dbReference>
<organism evidence="4 5">
    <name type="scientific">Abrus precatorius</name>
    <name type="common">Indian licorice</name>
    <name type="synonym">Glycine abrus</name>
    <dbReference type="NCBI Taxonomy" id="3816"/>
    <lineage>
        <taxon>Eukaryota</taxon>
        <taxon>Viridiplantae</taxon>
        <taxon>Streptophyta</taxon>
        <taxon>Embryophyta</taxon>
        <taxon>Tracheophyta</taxon>
        <taxon>Spermatophyta</taxon>
        <taxon>Magnoliopsida</taxon>
        <taxon>eudicotyledons</taxon>
        <taxon>Gunneridae</taxon>
        <taxon>Pentapetalae</taxon>
        <taxon>rosids</taxon>
        <taxon>fabids</taxon>
        <taxon>Fabales</taxon>
        <taxon>Fabaceae</taxon>
        <taxon>Papilionoideae</taxon>
        <taxon>50 kb inversion clade</taxon>
        <taxon>NPAAA clade</taxon>
        <taxon>indigoferoid/millettioid clade</taxon>
        <taxon>Abreae</taxon>
        <taxon>Abrus</taxon>
    </lineage>
</organism>
<dbReference type="RefSeq" id="XP_027341023.1">
    <property type="nucleotide sequence ID" value="XM_027485222.1"/>
</dbReference>
<dbReference type="Pfam" id="PF03732">
    <property type="entry name" value="Retrotrans_gag"/>
    <property type="match status" value="1"/>
</dbReference>
<keyword evidence="1" id="KW-0863">Zinc-finger</keyword>
<proteinExistence type="predicted"/>
<dbReference type="OrthoDB" id="1427639at2759"/>
<feature type="region of interest" description="Disordered" evidence="2">
    <location>
        <begin position="205"/>
        <end position="231"/>
    </location>
</feature>
<dbReference type="KEGG" id="aprc:113854297"/>
<keyword evidence="1" id="KW-0862">Zinc</keyword>
<dbReference type="InterPro" id="IPR032567">
    <property type="entry name" value="RTL1-rel"/>
</dbReference>
<dbReference type="Pfam" id="PF08284">
    <property type="entry name" value="RVP_2"/>
    <property type="match status" value="1"/>
</dbReference>
<dbReference type="GO" id="GO:0008270">
    <property type="term" value="F:zinc ion binding"/>
    <property type="evidence" value="ECO:0007669"/>
    <property type="project" value="UniProtKB-KW"/>
</dbReference>
<dbReference type="InterPro" id="IPR005162">
    <property type="entry name" value="Retrotrans_gag_dom"/>
</dbReference>
<feature type="region of interest" description="Disordered" evidence="2">
    <location>
        <begin position="109"/>
        <end position="160"/>
    </location>
</feature>
<evidence type="ECO:0000313" key="4">
    <source>
        <dbReference type="Proteomes" id="UP000694853"/>
    </source>
</evidence>